<evidence type="ECO:0000313" key="3">
    <source>
        <dbReference type="EMBL" id="KAF2124818.1"/>
    </source>
</evidence>
<feature type="transmembrane region" description="Helical" evidence="2">
    <location>
        <begin position="89"/>
        <end position="112"/>
    </location>
</feature>
<dbReference type="SUPFAM" id="SSF48097">
    <property type="entry name" value="Regulator of G-protein signaling, RGS"/>
    <property type="match status" value="1"/>
</dbReference>
<gene>
    <name evidence="3" type="ORF">P153DRAFT_379403</name>
</gene>
<dbReference type="OrthoDB" id="5313079at2759"/>
<keyword evidence="2" id="KW-0812">Transmembrane</keyword>
<organism evidence="3 4">
    <name type="scientific">Dothidotthia symphoricarpi CBS 119687</name>
    <dbReference type="NCBI Taxonomy" id="1392245"/>
    <lineage>
        <taxon>Eukaryota</taxon>
        <taxon>Fungi</taxon>
        <taxon>Dikarya</taxon>
        <taxon>Ascomycota</taxon>
        <taxon>Pezizomycotina</taxon>
        <taxon>Dothideomycetes</taxon>
        <taxon>Pleosporomycetidae</taxon>
        <taxon>Pleosporales</taxon>
        <taxon>Dothidotthiaceae</taxon>
        <taxon>Dothidotthia</taxon>
    </lineage>
</organism>
<evidence type="ECO:0000256" key="2">
    <source>
        <dbReference type="SAM" id="Phobius"/>
    </source>
</evidence>
<protein>
    <recommendedName>
        <fullName evidence="5">RGS domain-containing protein</fullName>
    </recommendedName>
</protein>
<proteinExistence type="predicted"/>
<keyword evidence="2" id="KW-0472">Membrane</keyword>
<feature type="transmembrane region" description="Helical" evidence="2">
    <location>
        <begin position="55"/>
        <end position="77"/>
    </location>
</feature>
<dbReference type="RefSeq" id="XP_033519211.1">
    <property type="nucleotide sequence ID" value="XM_033669867.1"/>
</dbReference>
<name>A0A6A6A253_9PLEO</name>
<evidence type="ECO:0008006" key="5">
    <source>
        <dbReference type="Google" id="ProtNLM"/>
    </source>
</evidence>
<keyword evidence="4" id="KW-1185">Reference proteome</keyword>
<feature type="transmembrane region" description="Helical" evidence="2">
    <location>
        <begin position="153"/>
        <end position="174"/>
    </location>
</feature>
<feature type="transmembrane region" description="Helical" evidence="2">
    <location>
        <begin position="272"/>
        <end position="293"/>
    </location>
</feature>
<evidence type="ECO:0000313" key="4">
    <source>
        <dbReference type="Proteomes" id="UP000799771"/>
    </source>
</evidence>
<dbReference type="EMBL" id="ML977518">
    <property type="protein sequence ID" value="KAF2124818.1"/>
    <property type="molecule type" value="Genomic_DNA"/>
</dbReference>
<feature type="region of interest" description="Disordered" evidence="1">
    <location>
        <begin position="298"/>
        <end position="317"/>
    </location>
</feature>
<accession>A0A6A6A253</accession>
<dbReference type="Proteomes" id="UP000799771">
    <property type="component" value="Unassembled WGS sequence"/>
</dbReference>
<sequence length="523" mass="59517">MAPVLSPRKLDGKEPNMDALGFTYIAIALIYTVILSGELLLLYQRRSEFCVRIRHLPVVFAAVSILHVYLVIVLLVYPWNGLFPCVAEFWIMSVFLPCGFALFQSCNAKVLTTYESQRRLTRNFLEGARKKRLSYTPQGLYEAWRNLDASTKVHVATVIGLVVSFVPAIILFFGSRRFHPSYGFSSMQLDSNACRRGGEWIPSILVQLFWTAIVGPWILWKVRHIKDVHSWAWQTRLAIVAGLPGTPMWVAFTFFRVPASLTINDYFAPAGWFIPSLIICQQTLVLAPIIEVFKSQRRQRPTSPSSETEPLTSRTSYTSEKSVKELFASKELKTKTSMQALEYSIEHSIEPLITWAATKEFTAENTIFLREVRNYKRKWSDLEAMNSVQRRQMFDEASLIYFTLVNVFTAEVPINIEYKVCKTLQDVFAGVEYDPYMPGSATPDDTKAPSIRDNVVCPWEDTLSRPASISSVTTESNKSSDVGVVPVEFDVYIFDAAYESIKYLVFTNTWPRYVDGGLYGEDL</sequence>
<evidence type="ECO:0000256" key="1">
    <source>
        <dbReference type="SAM" id="MobiDB-lite"/>
    </source>
</evidence>
<dbReference type="GeneID" id="54410299"/>
<feature type="transmembrane region" description="Helical" evidence="2">
    <location>
        <begin position="200"/>
        <end position="219"/>
    </location>
</feature>
<dbReference type="AlphaFoldDB" id="A0A6A6A253"/>
<feature type="transmembrane region" description="Helical" evidence="2">
    <location>
        <begin position="231"/>
        <end position="252"/>
    </location>
</feature>
<keyword evidence="2" id="KW-1133">Transmembrane helix</keyword>
<feature type="compositionally biased region" description="Low complexity" evidence="1">
    <location>
        <begin position="301"/>
        <end position="316"/>
    </location>
</feature>
<reference evidence="3" key="1">
    <citation type="journal article" date="2020" name="Stud. Mycol.">
        <title>101 Dothideomycetes genomes: a test case for predicting lifestyles and emergence of pathogens.</title>
        <authorList>
            <person name="Haridas S."/>
            <person name="Albert R."/>
            <person name="Binder M."/>
            <person name="Bloem J."/>
            <person name="Labutti K."/>
            <person name="Salamov A."/>
            <person name="Andreopoulos B."/>
            <person name="Baker S."/>
            <person name="Barry K."/>
            <person name="Bills G."/>
            <person name="Bluhm B."/>
            <person name="Cannon C."/>
            <person name="Castanera R."/>
            <person name="Culley D."/>
            <person name="Daum C."/>
            <person name="Ezra D."/>
            <person name="Gonzalez J."/>
            <person name="Henrissat B."/>
            <person name="Kuo A."/>
            <person name="Liang C."/>
            <person name="Lipzen A."/>
            <person name="Lutzoni F."/>
            <person name="Magnuson J."/>
            <person name="Mondo S."/>
            <person name="Nolan M."/>
            <person name="Ohm R."/>
            <person name="Pangilinan J."/>
            <person name="Park H.-J."/>
            <person name="Ramirez L."/>
            <person name="Alfaro M."/>
            <person name="Sun H."/>
            <person name="Tritt A."/>
            <person name="Yoshinaga Y."/>
            <person name="Zwiers L.-H."/>
            <person name="Turgeon B."/>
            <person name="Goodwin S."/>
            <person name="Spatafora J."/>
            <person name="Crous P."/>
            <person name="Grigoriev I."/>
        </authorList>
    </citation>
    <scope>NUCLEOTIDE SEQUENCE</scope>
    <source>
        <strain evidence="3">CBS 119687</strain>
    </source>
</reference>
<feature type="transmembrane region" description="Helical" evidence="2">
    <location>
        <begin position="20"/>
        <end position="43"/>
    </location>
</feature>
<dbReference type="InterPro" id="IPR036305">
    <property type="entry name" value="RGS_sf"/>
</dbReference>